<dbReference type="InterPro" id="IPR002925">
    <property type="entry name" value="Dienelactn_hydro"/>
</dbReference>
<dbReference type="GO" id="GO:0016787">
    <property type="term" value="F:hydrolase activity"/>
    <property type="evidence" value="ECO:0007669"/>
    <property type="project" value="UniProtKB-KW"/>
</dbReference>
<accession>A0AAU1LPM1</accession>
<feature type="domain" description="Dienelactone hydrolase" evidence="1">
    <location>
        <begin position="28"/>
        <end position="134"/>
    </location>
</feature>
<sequence>MESVRFRNRTWDVAADLRLPEDFDPAKKYPAIICAHPISSCKEQAAGSIYAERLTGLGYVTLTFDASHQGESGGEPRYLEDPATRVEDFRCAVDHLVTLPYVDEDRIGCLGVCGGGGYAVTATMTEHRIKALVTVVAANYGRLMREGDLSPDAAVRTLEAIGAQRTAEARGADPAITTYIPTSDEEREKAGITDVDIVQAVDYYTTPRGRNPNSPNKLRFSGLAAAVGFDAFHLAERLLTQPLLVVGCDTPGSFGSHRDAYEIFDRAASEKKELFIVPESTHYDLYDQPKCVDQAFEKIEPFFRSNLRDA</sequence>
<reference evidence="2" key="1">
    <citation type="submission" date="2022-10" db="EMBL/GenBank/DDBJ databases">
        <title>The complete genomes of actinobacterial strains from the NBC collection.</title>
        <authorList>
            <person name="Joergensen T.S."/>
            <person name="Alvarez Arevalo M."/>
            <person name="Sterndorff E.B."/>
            <person name="Faurdal D."/>
            <person name="Vuksanovic O."/>
            <person name="Mourched A.-S."/>
            <person name="Charusanti P."/>
            <person name="Shaw S."/>
            <person name="Blin K."/>
            <person name="Weber T."/>
        </authorList>
    </citation>
    <scope>NUCLEOTIDE SEQUENCE</scope>
    <source>
        <strain evidence="2">NBC_00148</strain>
    </source>
</reference>
<evidence type="ECO:0000313" key="2">
    <source>
        <dbReference type="EMBL" id="WTQ73245.1"/>
    </source>
</evidence>
<evidence type="ECO:0000259" key="1">
    <source>
        <dbReference type="Pfam" id="PF01738"/>
    </source>
</evidence>
<dbReference type="Pfam" id="PF01738">
    <property type="entry name" value="DLH"/>
    <property type="match status" value="1"/>
</dbReference>
<proteinExistence type="predicted"/>
<gene>
    <name evidence="2" type="ORF">OG222_09165</name>
</gene>
<dbReference type="SUPFAM" id="SSF53474">
    <property type="entry name" value="alpha/beta-Hydrolases"/>
    <property type="match status" value="1"/>
</dbReference>
<protein>
    <submittedName>
        <fullName evidence="2">Alpha/beta hydrolase</fullName>
    </submittedName>
</protein>
<dbReference type="PANTHER" id="PTHR47751:SF1">
    <property type="entry name" value="SUPERFAMILY HYDROLASE, PUTATIVE (AFU_ORTHOLOGUE AFUA_2G16580)-RELATED"/>
    <property type="match status" value="1"/>
</dbReference>
<dbReference type="Gene3D" id="3.40.50.1820">
    <property type="entry name" value="alpha/beta hydrolase"/>
    <property type="match status" value="1"/>
</dbReference>
<dbReference type="PANTHER" id="PTHR47751">
    <property type="entry name" value="SUPERFAMILY HYDROLASE, PUTATIVE (AFU_ORTHOLOGUE AFUA_2G16580)-RELATED"/>
    <property type="match status" value="1"/>
</dbReference>
<dbReference type="EMBL" id="CP108169">
    <property type="protein sequence ID" value="WTQ73245.1"/>
    <property type="molecule type" value="Genomic_DNA"/>
</dbReference>
<dbReference type="InterPro" id="IPR029058">
    <property type="entry name" value="AB_hydrolase_fold"/>
</dbReference>
<organism evidence="2">
    <name type="scientific">Streptomyces sp. NBC_00148</name>
    <dbReference type="NCBI Taxonomy" id="2903626"/>
    <lineage>
        <taxon>Bacteria</taxon>
        <taxon>Bacillati</taxon>
        <taxon>Actinomycetota</taxon>
        <taxon>Actinomycetes</taxon>
        <taxon>Kitasatosporales</taxon>
        <taxon>Streptomycetaceae</taxon>
        <taxon>Streptomyces</taxon>
    </lineage>
</organism>
<keyword evidence="2" id="KW-0378">Hydrolase</keyword>
<dbReference type="InterPro" id="IPR051411">
    <property type="entry name" value="Polyketide_trans_af380"/>
</dbReference>
<name>A0AAU1LPM1_9ACTN</name>
<dbReference type="AlphaFoldDB" id="A0AAU1LPM1"/>
<dbReference type="Gene3D" id="1.10.10.800">
    <property type="match status" value="1"/>
</dbReference>